<proteinExistence type="predicted"/>
<dbReference type="Proteomes" id="UP000243535">
    <property type="component" value="Unassembled WGS sequence"/>
</dbReference>
<protein>
    <submittedName>
        <fullName evidence="1">Uncharacterized protein</fullName>
    </submittedName>
</protein>
<dbReference type="RefSeq" id="WP_031300077.1">
    <property type="nucleotide sequence ID" value="NZ_CYHA01000001.1"/>
</dbReference>
<name>A0A0K6GSL4_9NEIS</name>
<dbReference type="OrthoDB" id="9135317at2"/>
<evidence type="ECO:0000313" key="2">
    <source>
        <dbReference type="Proteomes" id="UP000243535"/>
    </source>
</evidence>
<dbReference type="EMBL" id="CYHA01000001">
    <property type="protein sequence ID" value="CUA81744.1"/>
    <property type="molecule type" value="Genomic_DNA"/>
</dbReference>
<organism evidence="1 2">
    <name type="scientific">Gulbenkiania indica</name>
    <dbReference type="NCBI Taxonomy" id="375574"/>
    <lineage>
        <taxon>Bacteria</taxon>
        <taxon>Pseudomonadati</taxon>
        <taxon>Pseudomonadota</taxon>
        <taxon>Betaproteobacteria</taxon>
        <taxon>Neisseriales</taxon>
        <taxon>Chromobacteriaceae</taxon>
        <taxon>Gulbenkiania</taxon>
    </lineage>
</organism>
<dbReference type="AlphaFoldDB" id="A0A0K6GSL4"/>
<reference evidence="2" key="1">
    <citation type="submission" date="2015-08" db="EMBL/GenBank/DDBJ databases">
        <authorList>
            <person name="Varghese N."/>
        </authorList>
    </citation>
    <scope>NUCLEOTIDE SEQUENCE [LARGE SCALE GENOMIC DNA]</scope>
    <source>
        <strain evidence="2">DSM 17901</strain>
    </source>
</reference>
<evidence type="ECO:0000313" key="1">
    <source>
        <dbReference type="EMBL" id="CUA81744.1"/>
    </source>
</evidence>
<sequence length="93" mass="10031">MSRSDTRCATPYIYSGELQIRPEVDAALAALKDKPYTAIPSWKNDGTWELWTVEGDGETEPCIISGPSTIYASEADALAAGAAWIANLNSIPR</sequence>
<accession>A0A0K6GSL4</accession>
<gene>
    <name evidence="1" type="ORF">Ga0061063_0588</name>
</gene>
<keyword evidence="2" id="KW-1185">Reference proteome</keyword>
<dbReference type="STRING" id="375574.GCA_001418035_00387"/>